<dbReference type="EMBL" id="AHMU02000065">
    <property type="protein sequence ID" value="EMN20586.1"/>
    <property type="molecule type" value="Genomic_DNA"/>
</dbReference>
<reference evidence="2 3" key="1">
    <citation type="submission" date="2013-01" db="EMBL/GenBank/DDBJ databases">
        <authorList>
            <person name="Harkins D.M."/>
            <person name="Durkin A.S."/>
            <person name="Brinkac L.M."/>
            <person name="Haft D.H."/>
            <person name="Selengut J.D."/>
            <person name="Sanka R."/>
            <person name="DePew J."/>
            <person name="Purushe J."/>
            <person name="Hartskeerl R.A."/>
            <person name="Ahmed A."/>
            <person name="van der Linden H."/>
            <person name="Goris M.G.A."/>
            <person name="Vinetz J.M."/>
            <person name="Sutton G.G."/>
            <person name="Nierman W.C."/>
            <person name="Fouts D.E."/>
        </authorList>
    </citation>
    <scope>NUCLEOTIDE SEQUENCE [LARGE SCALE GENOMIC DNA]</scope>
    <source>
        <strain evidence="2 3">MAVJ 401</strain>
    </source>
</reference>
<dbReference type="RefSeq" id="WP_004472217.1">
    <property type="nucleotide sequence ID" value="NZ_AHMU02000065.1"/>
</dbReference>
<organism evidence="2 3">
    <name type="scientific">Leptospira santarosai serovar Arenal str. MAVJ 401</name>
    <dbReference type="NCBI Taxonomy" id="1049976"/>
    <lineage>
        <taxon>Bacteria</taxon>
        <taxon>Pseudomonadati</taxon>
        <taxon>Spirochaetota</taxon>
        <taxon>Spirochaetia</taxon>
        <taxon>Leptospirales</taxon>
        <taxon>Leptospiraceae</taxon>
        <taxon>Leptospira</taxon>
    </lineage>
</organism>
<feature type="domain" description="Glycosyltransferase 2-like" evidence="1">
    <location>
        <begin position="9"/>
        <end position="163"/>
    </location>
</feature>
<dbReference type="PANTHER" id="PTHR43685">
    <property type="entry name" value="GLYCOSYLTRANSFERASE"/>
    <property type="match status" value="1"/>
</dbReference>
<dbReference type="AlphaFoldDB" id="M6JG02"/>
<dbReference type="Proteomes" id="UP000012106">
    <property type="component" value="Unassembled WGS sequence"/>
</dbReference>
<accession>M6JG02</accession>
<dbReference type="InterPro" id="IPR001173">
    <property type="entry name" value="Glyco_trans_2-like"/>
</dbReference>
<dbReference type="PANTHER" id="PTHR43685:SF2">
    <property type="entry name" value="GLYCOSYLTRANSFERASE 2-LIKE DOMAIN-CONTAINING PROTEIN"/>
    <property type="match status" value="1"/>
</dbReference>
<dbReference type="SUPFAM" id="SSF53448">
    <property type="entry name" value="Nucleotide-diphospho-sugar transferases"/>
    <property type="match status" value="1"/>
</dbReference>
<gene>
    <name evidence="2" type="ORF">LEP1GSC063_2997</name>
</gene>
<keyword evidence="2" id="KW-0808">Transferase</keyword>
<protein>
    <submittedName>
        <fullName evidence="2">PGL/P-HBAD biosynthesis glycosyltransferase family protein</fullName>
    </submittedName>
</protein>
<dbReference type="Gene3D" id="3.90.550.10">
    <property type="entry name" value="Spore Coat Polysaccharide Biosynthesis Protein SpsA, Chain A"/>
    <property type="match status" value="1"/>
</dbReference>
<name>M6JG02_9LEPT</name>
<sequence>MVKKKPKISIITINLNNREGLRKTLESIRSQTYGNYELVIIDGGSTDGSFEDLKSNEDLIHRYVSEKDKGIYNAQNKGIALSKGEYLIFLNSGDILLQKSVLFEISKFLEQKTDLVYGDILIDLKNDGFSERKYPDRLGYFYWSIKSLCHQAVFIRKSLFEQYGYYDEEYRFAADFEFFHRFWFQKSIIIKHAPVFVTLYDFGGVSAQPKNRKQIAEEYRKIKRKYFPFWAYLIYRINSYLFEKLINTLFGKVLFKIYKFINSRES</sequence>
<dbReference type="CDD" id="cd06433">
    <property type="entry name" value="GT_2_WfgS_like"/>
    <property type="match status" value="1"/>
</dbReference>
<comment type="caution">
    <text evidence="2">The sequence shown here is derived from an EMBL/GenBank/DDBJ whole genome shotgun (WGS) entry which is preliminary data.</text>
</comment>
<dbReference type="InterPro" id="IPR029044">
    <property type="entry name" value="Nucleotide-diphossugar_trans"/>
</dbReference>
<dbReference type="InterPro" id="IPR050834">
    <property type="entry name" value="Glycosyltransf_2"/>
</dbReference>
<proteinExistence type="predicted"/>
<evidence type="ECO:0000313" key="3">
    <source>
        <dbReference type="Proteomes" id="UP000012106"/>
    </source>
</evidence>
<dbReference type="Pfam" id="PF00535">
    <property type="entry name" value="Glycos_transf_2"/>
    <property type="match status" value="1"/>
</dbReference>
<evidence type="ECO:0000313" key="2">
    <source>
        <dbReference type="EMBL" id="EMN20586.1"/>
    </source>
</evidence>
<dbReference type="GO" id="GO:0016740">
    <property type="term" value="F:transferase activity"/>
    <property type="evidence" value="ECO:0007669"/>
    <property type="project" value="UniProtKB-KW"/>
</dbReference>
<evidence type="ECO:0000259" key="1">
    <source>
        <dbReference type="Pfam" id="PF00535"/>
    </source>
</evidence>